<evidence type="ECO:0000313" key="11">
    <source>
        <dbReference type="Proteomes" id="UP000241808"/>
    </source>
</evidence>
<evidence type="ECO:0000256" key="3">
    <source>
        <dbReference type="ARBA" id="ARBA00004991"/>
    </source>
</evidence>
<evidence type="ECO:0000256" key="1">
    <source>
        <dbReference type="ARBA" id="ARBA00004141"/>
    </source>
</evidence>
<evidence type="ECO:0000256" key="7">
    <source>
        <dbReference type="ARBA" id="ARBA00022989"/>
    </source>
</evidence>
<dbReference type="EMBL" id="PZZL01000025">
    <property type="protein sequence ID" value="PTM48442.1"/>
    <property type="molecule type" value="Genomic_DNA"/>
</dbReference>
<comment type="subcellular location">
    <subcellularLocation>
        <location evidence="1">Membrane</location>
        <topology evidence="1">Multi-pass membrane protein</topology>
    </subcellularLocation>
</comment>
<evidence type="ECO:0000313" key="10">
    <source>
        <dbReference type="EMBL" id="PTM48442.1"/>
    </source>
</evidence>
<dbReference type="GO" id="GO:0008120">
    <property type="term" value="F:ceramide glucosyltransferase activity"/>
    <property type="evidence" value="ECO:0007669"/>
    <property type="project" value="TreeGrafter"/>
</dbReference>
<evidence type="ECO:0000256" key="4">
    <source>
        <dbReference type="ARBA" id="ARBA00022676"/>
    </source>
</evidence>
<keyword evidence="11" id="KW-1185">Reference proteome</keyword>
<dbReference type="SUPFAM" id="SSF53448">
    <property type="entry name" value="Nucleotide-diphospho-sugar transferases"/>
    <property type="match status" value="1"/>
</dbReference>
<dbReference type="InterPro" id="IPR025993">
    <property type="entry name" value="Ceramide_glucosylTrfase"/>
</dbReference>
<evidence type="ECO:0000256" key="9">
    <source>
        <dbReference type="SAM" id="Phobius"/>
    </source>
</evidence>
<feature type="transmembrane region" description="Helical" evidence="9">
    <location>
        <begin position="259"/>
        <end position="277"/>
    </location>
</feature>
<dbReference type="PANTHER" id="PTHR12726:SF0">
    <property type="entry name" value="CERAMIDE GLUCOSYLTRANSFERASE"/>
    <property type="match status" value="1"/>
</dbReference>
<evidence type="ECO:0000256" key="8">
    <source>
        <dbReference type="ARBA" id="ARBA00023136"/>
    </source>
</evidence>
<dbReference type="Proteomes" id="UP000241808">
    <property type="component" value="Unassembled WGS sequence"/>
</dbReference>
<evidence type="ECO:0000256" key="2">
    <source>
        <dbReference type="ARBA" id="ARBA00004760"/>
    </source>
</evidence>
<dbReference type="GO" id="GO:0006679">
    <property type="term" value="P:glucosylceramide biosynthetic process"/>
    <property type="evidence" value="ECO:0007669"/>
    <property type="project" value="TreeGrafter"/>
</dbReference>
<sequence>MSLGATYAAWKYRQLMEQMGDPAQPAKALVIVPMKGQTPHTRAFLQSLLSQDHPDYRVVIAVESLADPAVAAADFATRGRPVGVKVVEAGLSADCGQKVWNLTRALDEIDAVDHLVVMADADVILPRTWLSNLNWAVIDQGQDIVTGYRLIVPASESLAARMLTSINLSFALVPRITGLTAAWGGTMAMRRETLEKLEIRRYWRNALSDDLQLTAAARDKGILVHTNRRTLLVTPWGGDISAFWSFGVRQFRIFRMNNPFLFLGLVAFQLLPILGWGSLIVGLASGSALALMTAPVMAFLALYRQRLRWRVVREACAGIWNVDERQPFFDAFGRPIWWPAFLALGLSGMFGHTINWAGITYRCRGARVTGLKR</sequence>
<dbReference type="AlphaFoldDB" id="A0A2T4YWE0"/>
<keyword evidence="7 9" id="KW-1133">Transmembrane helix</keyword>
<keyword evidence="4" id="KW-0328">Glycosyltransferase</keyword>
<name>A0A2T4YWE0_9HYPH</name>
<dbReference type="GO" id="GO:0016020">
    <property type="term" value="C:membrane"/>
    <property type="evidence" value="ECO:0007669"/>
    <property type="project" value="UniProtKB-SubCell"/>
</dbReference>
<keyword evidence="5 10" id="KW-0808">Transferase</keyword>
<keyword evidence="6 9" id="KW-0812">Transmembrane</keyword>
<reference evidence="10 11" key="1">
    <citation type="submission" date="2018-04" db="EMBL/GenBank/DDBJ databases">
        <title>Genomic Encyclopedia of Archaeal and Bacterial Type Strains, Phase II (KMG-II): from individual species to whole genera.</title>
        <authorList>
            <person name="Goeker M."/>
        </authorList>
    </citation>
    <scope>NUCLEOTIDE SEQUENCE [LARGE SCALE GENOMIC DNA]</scope>
    <source>
        <strain evidence="10 11">DSM 25521</strain>
    </source>
</reference>
<proteinExistence type="predicted"/>
<dbReference type="InterPro" id="IPR029044">
    <property type="entry name" value="Nucleotide-diphossugar_trans"/>
</dbReference>
<comment type="caution">
    <text evidence="10">The sequence shown here is derived from an EMBL/GenBank/DDBJ whole genome shotgun (WGS) entry which is preliminary data.</text>
</comment>
<comment type="pathway">
    <text evidence="2">Lipid metabolism; sphingolipid metabolism.</text>
</comment>
<dbReference type="Gene3D" id="3.90.550.10">
    <property type="entry name" value="Spore Coat Polysaccharide Biosynthesis Protein SpsA, Chain A"/>
    <property type="match status" value="1"/>
</dbReference>
<keyword evidence="8 9" id="KW-0472">Membrane</keyword>
<comment type="pathway">
    <text evidence="3">Sphingolipid metabolism.</text>
</comment>
<organism evidence="10 11">
    <name type="scientific">Phreatobacter oligotrophus</name>
    <dbReference type="NCBI Taxonomy" id="1122261"/>
    <lineage>
        <taxon>Bacteria</taxon>
        <taxon>Pseudomonadati</taxon>
        <taxon>Pseudomonadota</taxon>
        <taxon>Alphaproteobacteria</taxon>
        <taxon>Hyphomicrobiales</taxon>
        <taxon>Phreatobacteraceae</taxon>
        <taxon>Phreatobacter</taxon>
    </lineage>
</organism>
<dbReference type="PANTHER" id="PTHR12726">
    <property type="entry name" value="CERAMIDE GLUCOSYLTRANSFERASE"/>
    <property type="match status" value="1"/>
</dbReference>
<dbReference type="Pfam" id="PF13506">
    <property type="entry name" value="Glyco_transf_21"/>
    <property type="match status" value="1"/>
</dbReference>
<gene>
    <name evidence="10" type="ORF">C8P69_1255</name>
</gene>
<evidence type="ECO:0000256" key="5">
    <source>
        <dbReference type="ARBA" id="ARBA00022679"/>
    </source>
</evidence>
<accession>A0A2T4YWE0</accession>
<evidence type="ECO:0000256" key="6">
    <source>
        <dbReference type="ARBA" id="ARBA00022692"/>
    </source>
</evidence>
<protein>
    <submittedName>
        <fullName evidence="10">Glycosyl transferase family 21</fullName>
    </submittedName>
</protein>